<evidence type="ECO:0000313" key="3">
    <source>
        <dbReference type="Proteomes" id="UP000281549"/>
    </source>
</evidence>
<organism evidence="2 3">
    <name type="scientific">Rozella allomycis (strain CSF55)</name>
    <dbReference type="NCBI Taxonomy" id="988480"/>
    <lineage>
        <taxon>Eukaryota</taxon>
        <taxon>Fungi</taxon>
        <taxon>Fungi incertae sedis</taxon>
        <taxon>Cryptomycota</taxon>
        <taxon>Cryptomycota incertae sedis</taxon>
        <taxon>Rozella</taxon>
    </lineage>
</organism>
<dbReference type="Gene3D" id="1.20.1280.290">
    <property type="match status" value="1"/>
</dbReference>
<accession>A0A4P9YDF2</accession>
<dbReference type="AlphaFoldDB" id="A0A4P9YDF2"/>
<reference evidence="3" key="1">
    <citation type="journal article" date="2018" name="Nat. Microbiol.">
        <title>Leveraging single-cell genomics to expand the fungal tree of life.</title>
        <authorList>
            <person name="Ahrendt S.R."/>
            <person name="Quandt C.A."/>
            <person name="Ciobanu D."/>
            <person name="Clum A."/>
            <person name="Salamov A."/>
            <person name="Andreopoulos B."/>
            <person name="Cheng J.F."/>
            <person name="Woyke T."/>
            <person name="Pelin A."/>
            <person name="Henrissat B."/>
            <person name="Reynolds N.K."/>
            <person name="Benny G.L."/>
            <person name="Smith M.E."/>
            <person name="James T.Y."/>
            <person name="Grigoriev I.V."/>
        </authorList>
    </citation>
    <scope>NUCLEOTIDE SEQUENCE [LARGE SCALE GENOMIC DNA]</scope>
    <source>
        <strain evidence="3">CSF55</strain>
    </source>
</reference>
<dbReference type="Pfam" id="PF03083">
    <property type="entry name" value="MtN3_slv"/>
    <property type="match status" value="1"/>
</dbReference>
<feature type="transmembrane region" description="Helical" evidence="1">
    <location>
        <begin position="50"/>
        <end position="71"/>
    </location>
</feature>
<keyword evidence="1" id="KW-0812">Transmembrane</keyword>
<name>A0A4P9YDF2_ROZAC</name>
<feature type="transmembrane region" description="Helical" evidence="1">
    <location>
        <begin position="112"/>
        <end position="129"/>
    </location>
</feature>
<keyword evidence="1" id="KW-0472">Membrane</keyword>
<dbReference type="EMBL" id="ML005899">
    <property type="protein sequence ID" value="RKP17326.1"/>
    <property type="molecule type" value="Genomic_DNA"/>
</dbReference>
<feature type="transmembrane region" description="Helical" evidence="1">
    <location>
        <begin position="21"/>
        <end position="38"/>
    </location>
</feature>
<evidence type="ECO:0000313" key="2">
    <source>
        <dbReference type="EMBL" id="RKP17326.1"/>
    </source>
</evidence>
<keyword evidence="1" id="KW-1133">Transmembrane helix</keyword>
<protein>
    <recommendedName>
        <fullName evidence="4">Sugar transporter SWEET1</fullName>
    </recommendedName>
</protein>
<proteinExistence type="predicted"/>
<evidence type="ECO:0000256" key="1">
    <source>
        <dbReference type="SAM" id="Phobius"/>
    </source>
</evidence>
<dbReference type="Proteomes" id="UP000281549">
    <property type="component" value="Unassembled WGS sequence"/>
</dbReference>
<dbReference type="GO" id="GO:0016020">
    <property type="term" value="C:membrane"/>
    <property type="evidence" value="ECO:0007669"/>
    <property type="project" value="InterPro"/>
</dbReference>
<sequence length="139" mass="15610">MFINCICWLKYGLLLADEAMVLAYFTSGLFILGLFYGTDYIAKNYSFVNAMHILGLFCCLMSVTLSGSPLVSLRTGNKGSMNYPGILSAVLGGIWTYYGYQINDLFVTIPNLLGFLISMFQIYIIYAWGNRNTKLESKE</sequence>
<feature type="transmembrane region" description="Helical" evidence="1">
    <location>
        <begin position="83"/>
        <end position="100"/>
    </location>
</feature>
<evidence type="ECO:0008006" key="4">
    <source>
        <dbReference type="Google" id="ProtNLM"/>
    </source>
</evidence>
<dbReference type="InterPro" id="IPR004316">
    <property type="entry name" value="SWEET_rpt"/>
</dbReference>
<gene>
    <name evidence="2" type="ORF">ROZALSC1DRAFT_30855</name>
</gene>